<dbReference type="EMBL" id="CDMZ01003270">
    <property type="protein sequence ID" value="CEM45759.1"/>
    <property type="molecule type" value="Genomic_DNA"/>
</dbReference>
<proteinExistence type="predicted"/>
<dbReference type="VEuPathDB" id="CryptoDB:Cvel_29473"/>
<protein>
    <submittedName>
        <fullName evidence="2">Uncharacterized protein</fullName>
    </submittedName>
</protein>
<reference evidence="2" key="1">
    <citation type="submission" date="2014-11" db="EMBL/GenBank/DDBJ databases">
        <authorList>
            <person name="Otto D Thomas"/>
            <person name="Naeem Raeece"/>
        </authorList>
    </citation>
    <scope>NUCLEOTIDE SEQUENCE</scope>
</reference>
<accession>A0A0G4HN28</accession>
<feature type="compositionally biased region" description="Basic and acidic residues" evidence="1">
    <location>
        <begin position="60"/>
        <end position="80"/>
    </location>
</feature>
<dbReference type="PhylomeDB" id="A0A0G4HN28"/>
<name>A0A0G4HN28_9ALVE</name>
<gene>
    <name evidence="2" type="ORF">Cvel_29473</name>
</gene>
<sequence length="209" mass="23005">MASRKAKSAWTEVDQQTLIEQNGTPAADGQSIDCDICHVKIKLKNAFHLHEFYHMKETVIQKPKGDGEGGEGKEEGKNDAEMGGVEERDDGDEVMDNSETQTIVTIHGHCSTDKHKAGLVAKKSGKKQKTLSQAWGAPVSMKKKSRSEQPDLTAASVSFSLSFSPSFNLSFSLSSSEFCKIRPLPIVWPPPLFGNRVPFQLQQPIILHN</sequence>
<dbReference type="AlphaFoldDB" id="A0A0G4HN28"/>
<organism evidence="2">
    <name type="scientific">Chromera velia CCMP2878</name>
    <dbReference type="NCBI Taxonomy" id="1169474"/>
    <lineage>
        <taxon>Eukaryota</taxon>
        <taxon>Sar</taxon>
        <taxon>Alveolata</taxon>
        <taxon>Colpodellida</taxon>
        <taxon>Chromeraceae</taxon>
        <taxon>Chromera</taxon>
    </lineage>
</organism>
<feature type="region of interest" description="Disordered" evidence="1">
    <location>
        <begin position="60"/>
        <end position="94"/>
    </location>
</feature>
<evidence type="ECO:0000256" key="1">
    <source>
        <dbReference type="SAM" id="MobiDB-lite"/>
    </source>
</evidence>
<evidence type="ECO:0000313" key="2">
    <source>
        <dbReference type="EMBL" id="CEM45759.1"/>
    </source>
</evidence>